<feature type="domain" description="Flagellar assembly protein FliH/Type III secretion system HrpE" evidence="11">
    <location>
        <begin position="249"/>
        <end position="365"/>
    </location>
</feature>
<dbReference type="Proteomes" id="UP001310248">
    <property type="component" value="Unassembled WGS sequence"/>
</dbReference>
<accession>A0ABU7G0R2</accession>
<feature type="region of interest" description="Disordered" evidence="10">
    <location>
        <begin position="1"/>
        <end position="162"/>
    </location>
</feature>
<comment type="subcellular location">
    <subcellularLocation>
        <location evidence="2">Cytoplasm</location>
    </subcellularLocation>
</comment>
<gene>
    <name evidence="12" type="ORF">SNR37_002169</name>
</gene>
<keyword evidence="12" id="KW-0969">Cilium</keyword>
<evidence type="ECO:0000256" key="2">
    <source>
        <dbReference type="ARBA" id="ARBA00004496"/>
    </source>
</evidence>
<evidence type="ECO:0000256" key="1">
    <source>
        <dbReference type="ARBA" id="ARBA00003041"/>
    </source>
</evidence>
<dbReference type="InterPro" id="IPR000563">
    <property type="entry name" value="Flag_FliH"/>
</dbReference>
<comment type="similarity">
    <text evidence="3">Belongs to the FliH family.</text>
</comment>
<dbReference type="InterPro" id="IPR051472">
    <property type="entry name" value="T3SS_Stator/FliH"/>
</dbReference>
<keyword evidence="9" id="KW-1006">Bacterial flagellum protein export</keyword>
<dbReference type="EMBL" id="JAYDYW010000004">
    <property type="protein sequence ID" value="MEE1672759.1"/>
    <property type="molecule type" value="Genomic_DNA"/>
</dbReference>
<proteinExistence type="inferred from homology"/>
<keyword evidence="7" id="KW-1005">Bacterial flagellum biogenesis</keyword>
<evidence type="ECO:0000256" key="3">
    <source>
        <dbReference type="ARBA" id="ARBA00006602"/>
    </source>
</evidence>
<keyword evidence="12" id="KW-0282">Flagellum</keyword>
<evidence type="ECO:0000256" key="8">
    <source>
        <dbReference type="ARBA" id="ARBA00022927"/>
    </source>
</evidence>
<evidence type="ECO:0000256" key="7">
    <source>
        <dbReference type="ARBA" id="ARBA00022795"/>
    </source>
</evidence>
<feature type="compositionally biased region" description="Basic and acidic residues" evidence="10">
    <location>
        <begin position="1"/>
        <end position="14"/>
    </location>
</feature>
<organism evidence="12 13">
    <name type="scientific">Agarivorans aestuarii</name>
    <dbReference type="NCBI Taxonomy" id="1563703"/>
    <lineage>
        <taxon>Bacteria</taxon>
        <taxon>Pseudomonadati</taxon>
        <taxon>Pseudomonadota</taxon>
        <taxon>Gammaproteobacteria</taxon>
        <taxon>Alteromonadales</taxon>
        <taxon>Alteromonadaceae</taxon>
        <taxon>Agarivorans</taxon>
    </lineage>
</organism>
<sequence length="391" mass="42945">MSEQEKTPEQRSEELAQSAPLETSSEMMDEDEIAALLEQNDASPAGEAPATEQQSEELAQNAPLETSSEMMDEDEIAALLEQNEASSAGEAPAEEQATDDVSDEQAAIDAMIADAAAQQNVSPEPPNNQQASSEPEDDIAWPLPEFTDPHHVEEEPTSNVFNMKPAWFSEEPVEEEPEIQFEPMTIEELEALRQSAYEEGKAEGKAEGHQEGLLTGHEEGLEQGKVQGHQEGLSQGLSEGQQQIDQLSSRWQGLIDQLHQPNKQIDEEVELQVVELATKLAAEIVQVELVTNPNIIAKTVKQAVAALPLQKQHIRIHLHPEDMAVIQAVFPPETQAKKNWQLLADGSLTQGDCLIENDLSSVSVEMNEVIKQSLQSFIRQNGQDDDAEPTT</sequence>
<evidence type="ECO:0000256" key="4">
    <source>
        <dbReference type="ARBA" id="ARBA00016507"/>
    </source>
</evidence>
<dbReference type="InterPro" id="IPR018035">
    <property type="entry name" value="Flagellar_FliH/T3SS_HrpE"/>
</dbReference>
<evidence type="ECO:0000256" key="9">
    <source>
        <dbReference type="ARBA" id="ARBA00023225"/>
    </source>
</evidence>
<keyword evidence="12" id="KW-0966">Cell projection</keyword>
<dbReference type="Pfam" id="PF02108">
    <property type="entry name" value="FliH"/>
    <property type="match status" value="1"/>
</dbReference>
<evidence type="ECO:0000256" key="6">
    <source>
        <dbReference type="ARBA" id="ARBA00022490"/>
    </source>
</evidence>
<keyword evidence="8" id="KW-0653">Protein transport</keyword>
<dbReference type="PRINTS" id="PR01003">
    <property type="entry name" value="FLGFLIH"/>
</dbReference>
<evidence type="ECO:0000256" key="5">
    <source>
        <dbReference type="ARBA" id="ARBA00022448"/>
    </source>
</evidence>
<name>A0ABU7G0R2_9ALTE</name>
<keyword evidence="5" id="KW-0813">Transport</keyword>
<feature type="compositionally biased region" description="Acidic residues" evidence="10">
    <location>
        <begin position="92"/>
        <end position="103"/>
    </location>
</feature>
<evidence type="ECO:0000313" key="13">
    <source>
        <dbReference type="Proteomes" id="UP001310248"/>
    </source>
</evidence>
<dbReference type="PANTHER" id="PTHR34982">
    <property type="entry name" value="YOP PROTEINS TRANSLOCATION PROTEIN L"/>
    <property type="match status" value="1"/>
</dbReference>
<dbReference type="PANTHER" id="PTHR34982:SF1">
    <property type="entry name" value="FLAGELLAR ASSEMBLY PROTEIN FLIH"/>
    <property type="match status" value="1"/>
</dbReference>
<reference evidence="13" key="1">
    <citation type="submission" date="2023-07" db="EMBL/GenBank/DDBJ databases">
        <title>Draft genome sequence of Agarivorans aestuarii strain ZMCS4, a CAZymes producing bacteria isolated from the marine brown algae Clodostephus spongiosus.</title>
        <authorList>
            <person name="Lorente B."/>
            <person name="Cabral C."/>
            <person name="Frias J."/>
            <person name="Faria J."/>
            <person name="Toubarro D."/>
        </authorList>
    </citation>
    <scope>NUCLEOTIDE SEQUENCE [LARGE SCALE GENOMIC DNA]</scope>
    <source>
        <strain evidence="13">ZMCS4</strain>
    </source>
</reference>
<feature type="compositionally biased region" description="Polar residues" evidence="10">
    <location>
        <begin position="51"/>
        <end position="69"/>
    </location>
</feature>
<protein>
    <recommendedName>
        <fullName evidence="4">Flagellar assembly protein FliH</fullName>
    </recommendedName>
</protein>
<keyword evidence="6" id="KW-0963">Cytoplasm</keyword>
<evidence type="ECO:0000259" key="11">
    <source>
        <dbReference type="Pfam" id="PF02108"/>
    </source>
</evidence>
<feature type="compositionally biased region" description="Low complexity" evidence="10">
    <location>
        <begin position="105"/>
        <end position="119"/>
    </location>
</feature>
<evidence type="ECO:0000313" key="12">
    <source>
        <dbReference type="EMBL" id="MEE1672759.1"/>
    </source>
</evidence>
<keyword evidence="13" id="KW-1185">Reference proteome</keyword>
<comment type="caution">
    <text evidence="12">The sequence shown here is derived from an EMBL/GenBank/DDBJ whole genome shotgun (WGS) entry which is preliminary data.</text>
</comment>
<evidence type="ECO:0000256" key="10">
    <source>
        <dbReference type="SAM" id="MobiDB-lite"/>
    </source>
</evidence>
<comment type="function">
    <text evidence="1">Needed for flagellar regrowth and assembly.</text>
</comment>
<dbReference type="RefSeq" id="WP_329774189.1">
    <property type="nucleotide sequence ID" value="NZ_JAYDYW010000004.1"/>
</dbReference>